<proteinExistence type="predicted"/>
<protein>
    <submittedName>
        <fullName evidence="1">MinD/ParA family protein</fullName>
    </submittedName>
</protein>
<sequence length="61" mass="6893">MATGSRAYALMKVLSRQHGLTRFKIVANMVRSYREGVDLFSKLSRVTDRFLDASLELVACI</sequence>
<dbReference type="EMBL" id="JAFNAA010000339">
    <property type="protein sequence ID" value="MBO1110126.1"/>
    <property type="molecule type" value="Genomic_DNA"/>
</dbReference>
<name>A0A8I2B4W4_PLESH</name>
<dbReference type="Proteomes" id="UP000664658">
    <property type="component" value="Unassembled WGS sequence"/>
</dbReference>
<feature type="non-terminal residue" evidence="1">
    <location>
        <position position="61"/>
    </location>
</feature>
<dbReference type="AlphaFoldDB" id="A0A8I2B4W4"/>
<comment type="caution">
    <text evidence="1">The sequence shown here is derived from an EMBL/GenBank/DDBJ whole genome shotgun (WGS) entry which is preliminary data.</text>
</comment>
<evidence type="ECO:0000313" key="1">
    <source>
        <dbReference type="EMBL" id="MBO1110126.1"/>
    </source>
</evidence>
<organism evidence="1 2">
    <name type="scientific">Plesiomonas shigelloides</name>
    <name type="common">Aeromonas shigelloides</name>
    <dbReference type="NCBI Taxonomy" id="703"/>
    <lineage>
        <taxon>Bacteria</taxon>
        <taxon>Pseudomonadati</taxon>
        <taxon>Pseudomonadota</taxon>
        <taxon>Gammaproteobacteria</taxon>
        <taxon>Enterobacterales</taxon>
        <taxon>Enterobacteriaceae</taxon>
        <taxon>Plesiomonas</taxon>
    </lineage>
</organism>
<accession>A0A8I2B4W4</accession>
<gene>
    <name evidence="1" type="ORF">J2R62_18610</name>
</gene>
<reference evidence="1" key="1">
    <citation type="submission" date="2021-03" db="EMBL/GenBank/DDBJ databases">
        <title>Plesiomonas shigelloides zfcc0051, isolated from zebrafish feces.</title>
        <authorList>
            <person name="Vanderhoek Z."/>
            <person name="Gaulke C."/>
        </authorList>
    </citation>
    <scope>NUCLEOTIDE SEQUENCE</scope>
    <source>
        <strain evidence="1">Zfcc0051</strain>
    </source>
</reference>
<evidence type="ECO:0000313" key="2">
    <source>
        <dbReference type="Proteomes" id="UP000664658"/>
    </source>
</evidence>